<organism evidence="1 2">
    <name type="scientific">Stutzerimonas chloritidismutans</name>
    <name type="common">Pseudomonas chloritidismutans</name>
    <dbReference type="NCBI Taxonomy" id="203192"/>
    <lineage>
        <taxon>Bacteria</taxon>
        <taxon>Pseudomonadati</taxon>
        <taxon>Pseudomonadota</taxon>
        <taxon>Gammaproteobacteria</taxon>
        <taxon>Pseudomonadales</taxon>
        <taxon>Pseudomonadaceae</taxon>
        <taxon>Stutzerimonas</taxon>
    </lineage>
</organism>
<gene>
    <name evidence="1" type="ORF">KJJ99_06645</name>
</gene>
<keyword evidence="2" id="KW-1185">Reference proteome</keyword>
<evidence type="ECO:0000313" key="2">
    <source>
        <dbReference type="Proteomes" id="UP000782475"/>
    </source>
</evidence>
<reference evidence="1 2" key="1">
    <citation type="journal article" date="2021" name="Appl. Microbiol. Biotechnol.">
        <title>Biotechnological applications of marine bacteria in bioremediation of environments polluted with hydrocarbons and plastics.</title>
        <authorList>
            <person name="Muriel-Millan L.F."/>
            <person name="Millan-Lopez S."/>
            <person name="Pardo-Lopez L."/>
        </authorList>
    </citation>
    <scope>NUCLEOTIDE SEQUENCE [LARGE SCALE GENOMIC DNA]</scope>
    <source>
        <strain evidence="1 2">GOM4</strain>
    </source>
</reference>
<proteinExistence type="predicted"/>
<dbReference type="EMBL" id="JAHHFP010000011">
    <property type="protein sequence ID" value="MBX7271471.1"/>
    <property type="molecule type" value="Genomic_DNA"/>
</dbReference>
<sequence>MAIQRKPIEDQKWIFHLSSLDNLESILATGLRSRHDLQHSHAPFQDVADPEILDGRASLSLDRCVPFHFFARNPFDGIVQKMRPNERFFYACVARETARRNGYQIMPSHPLGRETPAIYSYEEGFHRIAWDKMNTRDYTDPETKLICMAECLSPASVPISSIDTFIFSCAEDEQLATEISHEIGHRIKTWVNKELFVKNCR</sequence>
<name>A0ACC5VFX7_STUCH</name>
<evidence type="ECO:0000313" key="1">
    <source>
        <dbReference type="EMBL" id="MBX7271471.1"/>
    </source>
</evidence>
<protein>
    <submittedName>
        <fullName evidence="1">DUF4433 domain-containing protein</fullName>
    </submittedName>
</protein>
<accession>A0ACC5VFX7</accession>
<dbReference type="Proteomes" id="UP000782475">
    <property type="component" value="Unassembled WGS sequence"/>
</dbReference>
<comment type="caution">
    <text evidence="1">The sequence shown here is derived from an EMBL/GenBank/DDBJ whole genome shotgun (WGS) entry which is preliminary data.</text>
</comment>